<dbReference type="Proteomes" id="UP000606900">
    <property type="component" value="Unassembled WGS sequence"/>
</dbReference>
<organism evidence="1 3">
    <name type="scientific">Methanobacterium formicicum</name>
    <dbReference type="NCBI Taxonomy" id="2162"/>
    <lineage>
        <taxon>Archaea</taxon>
        <taxon>Methanobacteriati</taxon>
        <taxon>Methanobacteriota</taxon>
        <taxon>Methanomada group</taxon>
        <taxon>Methanobacteria</taxon>
        <taxon>Methanobacteriales</taxon>
        <taxon>Methanobacteriaceae</taxon>
        <taxon>Methanobacterium</taxon>
    </lineage>
</organism>
<dbReference type="EMBL" id="JADIIL010000011">
    <property type="protein sequence ID" value="MBF4474259.1"/>
    <property type="molecule type" value="Genomic_DNA"/>
</dbReference>
<evidence type="ECO:0000313" key="3">
    <source>
        <dbReference type="Proteomes" id="UP000029661"/>
    </source>
</evidence>
<dbReference type="InterPro" id="IPR011989">
    <property type="entry name" value="ARM-like"/>
</dbReference>
<dbReference type="InterPro" id="IPR016024">
    <property type="entry name" value="ARM-type_fold"/>
</dbReference>
<accession>A0A089ZFF2</accession>
<dbReference type="Proteomes" id="UP000029661">
    <property type="component" value="Chromosome"/>
</dbReference>
<dbReference type="STRING" id="2162.BRM9_2045"/>
<evidence type="ECO:0000313" key="1">
    <source>
        <dbReference type="EMBL" id="AIS32847.1"/>
    </source>
</evidence>
<dbReference type="Gene3D" id="1.25.10.10">
    <property type="entry name" value="Leucine-rich Repeat Variant"/>
    <property type="match status" value="1"/>
</dbReference>
<evidence type="ECO:0000313" key="2">
    <source>
        <dbReference type="EMBL" id="MBF4474259.1"/>
    </source>
</evidence>
<dbReference type="SUPFAM" id="SSF48371">
    <property type="entry name" value="ARM repeat"/>
    <property type="match status" value="1"/>
</dbReference>
<proteinExistence type="predicted"/>
<dbReference type="AlphaFoldDB" id="A0A089ZFF2"/>
<reference evidence="1 3" key="1">
    <citation type="submission" date="2013-12" db="EMBL/GenBank/DDBJ databases">
        <title>The complete genome sequence of Methanobacterium sp. BRM9.</title>
        <authorList>
            <consortium name="Pastoral Greenhouse Gas Research Consortium"/>
            <person name="Kelly W.J."/>
            <person name="Leahy S.C."/>
            <person name="Perry R."/>
            <person name="Li D."/>
            <person name="Altermann E."/>
            <person name="Lambie S.C."/>
            <person name="Attwood G.T."/>
        </authorList>
    </citation>
    <scope>NUCLEOTIDE SEQUENCE [LARGE SCALE GENOMIC DNA]</scope>
    <source>
        <strain evidence="1 3">BRM9</strain>
    </source>
</reference>
<gene>
    <name evidence="1" type="ORF">BRM9_2045</name>
    <name evidence="2" type="ORF">ISP06_02145</name>
</gene>
<name>A0A089ZFF2_METFO</name>
<dbReference type="EMBL" id="CP006933">
    <property type="protein sequence ID" value="AIS32847.1"/>
    <property type="molecule type" value="Genomic_DNA"/>
</dbReference>
<dbReference type="RefSeq" id="WP_052400032.1">
    <property type="nucleotide sequence ID" value="NZ_CP006933.1"/>
</dbReference>
<reference evidence="2" key="2">
    <citation type="submission" date="2020-10" db="EMBL/GenBank/DDBJ databases">
        <title>Dehalococcoides mccartyi of a TCE/Cr reducing biochatode.</title>
        <authorList>
            <person name="Matturro B."/>
        </authorList>
    </citation>
    <scope>NUCLEOTIDE SEQUENCE</scope>
    <source>
        <strain evidence="2">Bin2</strain>
    </source>
</reference>
<dbReference type="GeneID" id="25399539"/>
<protein>
    <submittedName>
        <fullName evidence="1">Uncharacterized protein</fullName>
    </submittedName>
</protein>
<sequence>MTRDLITKISDKDVNIDELAEKTITDPEMRDKIVGLMLNHQHIIVYYHSFYIICRASQIKPELFYPYWDDFTSLLNHPNSYHRNFALALLANLTPADNENRFQSILNDYFLCLNDEKIMTACKCIKNTAKILESKTELTDEIIDILLDVDNRSDFSLKQKALLKSYIIELFYKFYGQIIDQKPVAEFVKGELDNISPKTRKITRKFLDKYS</sequence>
<dbReference type="KEGG" id="mfc:BRM9_2045"/>
<dbReference type="OrthoDB" id="71270at2157"/>